<evidence type="ECO:0000313" key="1">
    <source>
        <dbReference type="Proteomes" id="UP000887579"/>
    </source>
</evidence>
<sequence length="931" mass="97959">MIKFADERTADVLSNKTFDQLLIHPEVINRIKKCNYQLPTPVQAGAIPLGLLGNDLLVQAKSGTGKTLVFATLVANAVMETRGTDVVAVIIAPVREIAYQIKDLIDQLTPSETRTCVFIGGEDVKDNKAEIAHGCSVAIGTPGRMGQLIRDGSLSFKQSKLFVLDEADKLMESTFTEDIKLIYNALNPETTQVTAFSATYPNDFDKYLSGFMKSPISFRIDSQDVQLLGIYQYAVVGLALRPVDIINKLLEEISYAQSVIFTNQSDKCVQVSDYLSEKRFKVAAISGNFTQEERKKVITDLKNFALRIMVSTDLTARGIDAPNVNLVFNVGVPATLETYLHRIGRAGRYGGNGASITLLTTQQDVANFVRMTAAGGLNVKYLDISTDIPYDLTYNGNFYSESFGFIDSCNKVVADVKADVARISEEREPSKVGLTEYSNNSLLKIRTNSVDEMQSFKAIVNNCENNDVIASPSPVNAVSQSNSLSVAPNGEIVPTPQLSANNVEQINPETNAVVEAQSSNSEVFAESPKESTSSNSFVIPARPDPWAEDHPRPRLSTDTATPLPIVNANIVRQIIPDFTQDLEADIAKAKEAAADVPPIPNVPVFPQPPRRGGYNQTGTGQETNGFNSSRGNSRGAPFGSSQGFASQDNSGFGSQRGNSFGGGRGGRGGFNQSSSGDGQDTSGFGSNRGRGGRRGGFGGDFAGNNQDSSGFGSSSRGSFGGGGRGGFNQSSFGDGQDNSGGFGSSARGSFGTSGRGGFNQSSSTDGQGFTSNRGGRGARGAFSSFGDGQDNSGYGSGRGDGSFGGRGSRGGFGTSGRGGFNQSSSAEGQDASGFGSQRGRGGRGGFSQSSFGDAQDNSGGFGSSARGGRGAFSGNIDNSGGFGSSARGGRGAFSGNTQESSAFPSRGGFGQNDGNQEANENVLVPGRRFVR</sequence>
<proteinExistence type="predicted"/>
<organism evidence="1 2">
    <name type="scientific">Panagrolaimus sp. ES5</name>
    <dbReference type="NCBI Taxonomy" id="591445"/>
    <lineage>
        <taxon>Eukaryota</taxon>
        <taxon>Metazoa</taxon>
        <taxon>Ecdysozoa</taxon>
        <taxon>Nematoda</taxon>
        <taxon>Chromadorea</taxon>
        <taxon>Rhabditida</taxon>
        <taxon>Tylenchina</taxon>
        <taxon>Panagrolaimomorpha</taxon>
        <taxon>Panagrolaimoidea</taxon>
        <taxon>Panagrolaimidae</taxon>
        <taxon>Panagrolaimus</taxon>
    </lineage>
</organism>
<name>A0AC34FKZ6_9BILA</name>
<dbReference type="Proteomes" id="UP000887579">
    <property type="component" value="Unplaced"/>
</dbReference>
<evidence type="ECO:0000313" key="2">
    <source>
        <dbReference type="WBParaSite" id="ES5_v2.g18048.t1"/>
    </source>
</evidence>
<protein>
    <submittedName>
        <fullName evidence="2">ATP-dependent RNA helicase</fullName>
    </submittedName>
</protein>
<accession>A0AC34FKZ6</accession>
<reference evidence="2" key="1">
    <citation type="submission" date="2022-11" db="UniProtKB">
        <authorList>
            <consortium name="WormBaseParasite"/>
        </authorList>
    </citation>
    <scope>IDENTIFICATION</scope>
</reference>
<dbReference type="WBParaSite" id="ES5_v2.g18048.t1">
    <property type="protein sequence ID" value="ES5_v2.g18048.t1"/>
    <property type="gene ID" value="ES5_v2.g18048"/>
</dbReference>